<keyword evidence="1" id="KW-0812">Transmembrane</keyword>
<protein>
    <submittedName>
        <fullName evidence="2">DUF2752 domain-containing protein</fullName>
    </submittedName>
</protein>
<feature type="transmembrane region" description="Helical" evidence="1">
    <location>
        <begin position="6"/>
        <end position="29"/>
    </location>
</feature>
<reference evidence="2 3" key="1">
    <citation type="submission" date="2024-03" db="EMBL/GenBank/DDBJ databases">
        <title>Two novel species of the genus Flavobacterium exhibiting potentially degradation of complex polysaccharides.</title>
        <authorList>
            <person name="Lian X."/>
        </authorList>
    </citation>
    <scope>NUCLEOTIDE SEQUENCE [LARGE SCALE GENOMIC DNA]</scope>
    <source>
        <strain evidence="2 3">N6</strain>
    </source>
</reference>
<comment type="caution">
    <text evidence="2">The sequence shown here is derived from an EMBL/GenBank/DDBJ whole genome shotgun (WGS) entry which is preliminary data.</text>
</comment>
<dbReference type="Proteomes" id="UP001468798">
    <property type="component" value="Unassembled WGS sequence"/>
</dbReference>
<keyword evidence="1" id="KW-1133">Transmembrane helix</keyword>
<dbReference type="Pfam" id="PF10825">
    <property type="entry name" value="DUF2752"/>
    <property type="match status" value="1"/>
</dbReference>
<sequence length="104" mass="12031">MIKTTVFYIRVIITIISPFILLFLPANYFDQGDSICLSKMLLNYQCYACGLTKATMHFIHFEFEKAWSYNKLVFIVVPMLVPLWAKAIYEIQGKKMPGVLGRLT</sequence>
<evidence type="ECO:0000313" key="2">
    <source>
        <dbReference type="EMBL" id="MEM0575917.1"/>
    </source>
</evidence>
<dbReference type="InterPro" id="IPR021215">
    <property type="entry name" value="DUF2752"/>
</dbReference>
<evidence type="ECO:0000313" key="3">
    <source>
        <dbReference type="Proteomes" id="UP001468798"/>
    </source>
</evidence>
<keyword evidence="1" id="KW-0472">Membrane</keyword>
<feature type="transmembrane region" description="Helical" evidence="1">
    <location>
        <begin position="72"/>
        <end position="89"/>
    </location>
</feature>
<accession>A0ABU9NNH2</accession>
<organism evidence="2 3">
    <name type="scientific">Flavobacterium polysaccharolyticum</name>
    <dbReference type="NCBI Taxonomy" id="3133148"/>
    <lineage>
        <taxon>Bacteria</taxon>
        <taxon>Pseudomonadati</taxon>
        <taxon>Bacteroidota</taxon>
        <taxon>Flavobacteriia</taxon>
        <taxon>Flavobacteriales</taxon>
        <taxon>Flavobacteriaceae</taxon>
        <taxon>Flavobacterium</taxon>
    </lineage>
</organism>
<evidence type="ECO:0000256" key="1">
    <source>
        <dbReference type="SAM" id="Phobius"/>
    </source>
</evidence>
<keyword evidence="3" id="KW-1185">Reference proteome</keyword>
<dbReference type="EMBL" id="JBCGDP010000004">
    <property type="protein sequence ID" value="MEM0575917.1"/>
    <property type="molecule type" value="Genomic_DNA"/>
</dbReference>
<name>A0ABU9NNH2_9FLAO</name>
<gene>
    <name evidence="2" type="ORF">WFZ86_05355</name>
</gene>
<proteinExistence type="predicted"/>
<dbReference type="RefSeq" id="WP_315174964.1">
    <property type="nucleotide sequence ID" value="NZ_JBCGDP010000004.1"/>
</dbReference>